<dbReference type="EMBL" id="JACOOI010000001">
    <property type="protein sequence ID" value="MBC5641729.1"/>
    <property type="molecule type" value="Genomic_DNA"/>
</dbReference>
<dbReference type="Proteomes" id="UP000644010">
    <property type="component" value="Unassembled WGS sequence"/>
</dbReference>
<evidence type="ECO:0000313" key="2">
    <source>
        <dbReference type="EMBL" id="MBC5641729.1"/>
    </source>
</evidence>
<protein>
    <submittedName>
        <fullName evidence="2">Uncharacterized protein</fullName>
    </submittedName>
</protein>
<name>A0ABR7DW37_9BACT</name>
<feature type="chain" id="PRO_5046266316" evidence="1">
    <location>
        <begin position="23"/>
        <end position="133"/>
    </location>
</feature>
<evidence type="ECO:0000313" key="3">
    <source>
        <dbReference type="Proteomes" id="UP000644010"/>
    </source>
</evidence>
<proteinExistence type="predicted"/>
<evidence type="ECO:0000256" key="1">
    <source>
        <dbReference type="SAM" id="SignalP"/>
    </source>
</evidence>
<feature type="signal peptide" evidence="1">
    <location>
        <begin position="1"/>
        <end position="22"/>
    </location>
</feature>
<sequence>MKGLLSILVFLCLILMSTQDVASIDICRRDTNVKLSSVEKTIKDRALQQHHESVFDLAENCDYIHILSKLSRERNNSNNSLRSENKYHSDQLLKDFNIRQRTCELISTLHIIDTSSLHYRFAHFIYELRRIII</sequence>
<accession>A0ABR7DW37</accession>
<gene>
    <name evidence="2" type="ORF">H8S77_02330</name>
</gene>
<dbReference type="RefSeq" id="WP_186958126.1">
    <property type="nucleotide sequence ID" value="NZ_JACOOI010000001.1"/>
</dbReference>
<keyword evidence="3" id="KW-1185">Reference proteome</keyword>
<organism evidence="2 3">
    <name type="scientific">Parabacteroides segnis</name>
    <dbReference type="NCBI Taxonomy" id="2763058"/>
    <lineage>
        <taxon>Bacteria</taxon>
        <taxon>Pseudomonadati</taxon>
        <taxon>Bacteroidota</taxon>
        <taxon>Bacteroidia</taxon>
        <taxon>Bacteroidales</taxon>
        <taxon>Tannerellaceae</taxon>
        <taxon>Parabacteroides</taxon>
    </lineage>
</organism>
<comment type="caution">
    <text evidence="2">The sequence shown here is derived from an EMBL/GenBank/DDBJ whole genome shotgun (WGS) entry which is preliminary data.</text>
</comment>
<reference evidence="2 3" key="1">
    <citation type="submission" date="2020-08" db="EMBL/GenBank/DDBJ databases">
        <title>Genome public.</title>
        <authorList>
            <person name="Liu C."/>
            <person name="Sun Q."/>
        </authorList>
    </citation>
    <scope>NUCLEOTIDE SEQUENCE [LARGE SCALE GENOMIC DNA]</scope>
    <source>
        <strain evidence="2 3">BX2</strain>
    </source>
</reference>
<keyword evidence="1" id="KW-0732">Signal</keyword>